<evidence type="ECO:0000256" key="1">
    <source>
        <dbReference type="SAM" id="Phobius"/>
    </source>
</evidence>
<feature type="transmembrane region" description="Helical" evidence="1">
    <location>
        <begin position="188"/>
        <end position="205"/>
    </location>
</feature>
<geneLocation type="plasmid" evidence="2 3">
    <name>unnamed1</name>
</geneLocation>
<protein>
    <submittedName>
        <fullName evidence="2">Uncharacterized protein</fullName>
    </submittedName>
</protein>
<evidence type="ECO:0000313" key="2">
    <source>
        <dbReference type="EMBL" id="AXV67355.1"/>
    </source>
</evidence>
<dbReference type="EMBL" id="CP032091">
    <property type="protein sequence ID" value="AXV67355.1"/>
    <property type="molecule type" value="Genomic_DNA"/>
</dbReference>
<dbReference type="Proteomes" id="UP000264605">
    <property type="component" value="Plasmid unnamed1"/>
</dbReference>
<evidence type="ECO:0000313" key="3">
    <source>
        <dbReference type="Proteomes" id="UP000264605"/>
    </source>
</evidence>
<reference evidence="2 3" key="1">
    <citation type="submission" date="2018-08" db="EMBL/GenBank/DDBJ databases">
        <title>Draft genome sequence of Pseudoalteromonas donghaensis HJ51.</title>
        <authorList>
            <person name="Oh J."/>
            <person name="Roh D."/>
        </authorList>
    </citation>
    <scope>NUCLEOTIDE SEQUENCE [LARGE SCALE GENOMIC DNA]</scope>
    <source>
        <strain evidence="2 3">HJ51</strain>
        <plasmid evidence="2 3">unnamed1</plasmid>
    </source>
</reference>
<proteinExistence type="predicted"/>
<gene>
    <name evidence="2" type="ORF">D0907_18785</name>
</gene>
<feature type="transmembrane region" description="Helical" evidence="1">
    <location>
        <begin position="530"/>
        <end position="552"/>
    </location>
</feature>
<accession>A0AAD0S3H2</accession>
<keyword evidence="2" id="KW-0614">Plasmid</keyword>
<dbReference type="GeneID" id="99507534"/>
<name>A0AAD0S3H2_9GAMM</name>
<keyword evidence="1" id="KW-0812">Transmembrane</keyword>
<keyword evidence="1" id="KW-1133">Transmembrane helix</keyword>
<dbReference type="RefSeq" id="WP_118845013.1">
    <property type="nucleotide sequence ID" value="NZ_CP032091.1"/>
</dbReference>
<dbReference type="KEGG" id="pdj:D0907_18785"/>
<organism evidence="2 3">
    <name type="scientific">Pseudoalteromonas lipolytica</name>
    <dbReference type="NCBI Taxonomy" id="570156"/>
    <lineage>
        <taxon>Bacteria</taxon>
        <taxon>Pseudomonadati</taxon>
        <taxon>Pseudomonadota</taxon>
        <taxon>Gammaproteobacteria</taxon>
        <taxon>Alteromonadales</taxon>
        <taxon>Pseudoalteromonadaceae</taxon>
        <taxon>Pseudoalteromonas</taxon>
    </lineage>
</organism>
<keyword evidence="1" id="KW-0472">Membrane</keyword>
<dbReference type="AlphaFoldDB" id="A0AAD0S3H2"/>
<feature type="transmembrane region" description="Helical" evidence="1">
    <location>
        <begin position="478"/>
        <end position="496"/>
    </location>
</feature>
<feature type="transmembrane region" description="Helical" evidence="1">
    <location>
        <begin position="161"/>
        <end position="182"/>
    </location>
</feature>
<sequence>MQHCQNTVYATDLHCCDCGEALEQKRQMHTVEELNPDLLAEVKHYSPQACTITGVVKSMYYYKRRYKTNNDDMLYGYWWLEVEDKHGQIHEFSVDAEKEVIANLQKGNVITAFQPSPLTLNYRIANNDAIKVVKNNRFMPIVIVHFADQQYRSWDSSINRAYTGGTVLWLVLGFITFLVMLFAVKLEFVPALLATLPVAIGVFIAEHKYHKKAKAKKEAHYDAILAATDVMLSTSQNQLGYHMLARLPSKSDVICISCQQRISKDAAHCYCCGVKQHVEPVASVLADDEQSTENQTVSAERKAESHLVKPTTIADLEHAIMGEYSLDYKTNYVHKNVWARNEKGTIRHRAVLGKVLDKAQSAHANETRETVTTTETTTTYRGGNYVGTDVTERVQVYRNRSTTLKGEIMLETASGEPYIFKAGEDLLGSVDVGDWVYYAYSDVETQRYSKYFREYAVNVSKDIKYDYSSVKRFGMVHGFNRMVMLGLTSIGLAWYLDPQDFYPLVNALVPDAGIELLDQYPQVVEHLDGFPVVVFIVLSVVTGLWGFMYSLANGTRLKRSVKKLESTITKFSKEYGNILERIKKLN</sequence>